<evidence type="ECO:0000259" key="5">
    <source>
        <dbReference type="Pfam" id="PF24883"/>
    </source>
</evidence>
<organism evidence="6 7">
    <name type="scientific">Dendrothele bispora (strain CBS 962.96)</name>
    <dbReference type="NCBI Taxonomy" id="1314807"/>
    <lineage>
        <taxon>Eukaryota</taxon>
        <taxon>Fungi</taxon>
        <taxon>Dikarya</taxon>
        <taxon>Basidiomycota</taxon>
        <taxon>Agaricomycotina</taxon>
        <taxon>Agaricomycetes</taxon>
        <taxon>Agaricomycetidae</taxon>
        <taxon>Agaricales</taxon>
        <taxon>Agaricales incertae sedis</taxon>
        <taxon>Dendrothele</taxon>
    </lineage>
</organism>
<dbReference type="EMBL" id="ML179144">
    <property type="protein sequence ID" value="THU98003.1"/>
    <property type="molecule type" value="Genomic_DNA"/>
</dbReference>
<feature type="repeat" description="WD" evidence="3">
    <location>
        <begin position="1190"/>
        <end position="1231"/>
    </location>
</feature>
<sequence>MGRKTQRMKAFFSGKKKKSNVQNVPASQTGSQVSVSPSLSSNRGQVGDVAMDTIEMTLKLVRESADWFGPLKAAAGGLCECIRIYRQVADNKDNFDKLAADIAERAKILEQERKNGMSSDMEIHFDQLSKKLDDIHAQVLKKKDQHIALQVVQGDQNNKDIDSFFKEVQDAYEKCKDQVLFTVGRDTKEIANLLKNMPYSRKAFHYVDIGNGNTREGCTPGTRQKILKDIEEWVDGTSPVDTLGYWLCGMAGTGKSTIAQSVCNTMENKNMLAATFFCSRQIPECRDHSKIIPTIAYQMAQISLIFTKELVTILQADPNKVSRPPTIQNQRMPVLKFLLTSRPENHIYRQLNAPKPLPAESQVQKMYLHNVEETLVQADIAMYLSYKLQGLHIDQLDIDKLIKSSGKLFIYAATLVKYICDPDFPDLASSKVQEMTSMGSSPDKNQTQDLDQLYSTILNKAIPERLTPSQRKDYLGIIHTVITAGRPLTCSVISELLGIQQKLVEATISRMRSVLYISDQLIYTFHASFADYIVSEDRSDKDVPEIEAKLKNISNTLDYACTFWGYHIARSNGNEKLMKALENFVEDKSVFWIEAMNLMKKLPVCQENIDYVQQNVMKMEHKMMRREAIHTWKTTSGINSINLSCDGKTLVSGDDDGNIKLWDLFSGKEVNISVGSHERWVNSVAFSKDGKRIVSGSSDNTVRLWDTSTGDQIGDPLQGHVDSVRSVAFSADGTRIVSGSSDWTISLWDTATGTQIGDPLQGHDSYVNSVAFSADGTRIVSGSSDKTIRLWDTATGAQIGDPLWGHDEWVKSVAFSADGTRIVSGSDDKTIRLWDTATGAQIGDPLQGHDSYVNSVAFSADGTRIVSGSSDKTIGLWDTATGAQIGAPLQGHDLYVKSVAFSADGTRIVSGSDDSTIRLWDTATGAQIGAPPQGHNDGVNSVAFSADGTKIVSGSYDKTIRLWDTATGDQIGDPLQGHDGWVNSVAFSADGTRIVSGSLDKTIRLWDTATGGQIGDPLQGHDNYVYSVAFSVDGTRIVSGSSDKTIRLWDTATGGQIGDPLQGHDHSVNSVAFSADGTRIVSGSSDRTIRLWDTATGAQIGDPLQGHDNWVNSVAFFTDGTRIVSGSDDKTIRLWDTATGAPIGDPLQGHDDWVRSVAFSPDGTRIVSGSDDKTVRLWDTATGGQIGDPLWGHDHWVKSVAFSADGTRIVSGSSDNTIRLWHVATDVQTQQFLQDTLSHVHFHHTDWKLSEDGWIHFPDQLQGVFWIPQQYRVLLWRSQNTSIISKSGYNKISFSECLYGENWMKCVAT</sequence>
<keyword evidence="1 3" id="KW-0853">WD repeat</keyword>
<dbReference type="SUPFAM" id="SSF50978">
    <property type="entry name" value="WD40 repeat-like"/>
    <property type="match status" value="1"/>
</dbReference>
<dbReference type="InterPro" id="IPR036322">
    <property type="entry name" value="WD40_repeat_dom_sf"/>
</dbReference>
<dbReference type="Pfam" id="PF00400">
    <property type="entry name" value="WD40"/>
    <property type="match status" value="14"/>
</dbReference>
<feature type="compositionally biased region" description="Low complexity" evidence="4">
    <location>
        <begin position="31"/>
        <end position="41"/>
    </location>
</feature>
<dbReference type="InterPro" id="IPR020472">
    <property type="entry name" value="WD40_PAC1"/>
</dbReference>
<dbReference type="Proteomes" id="UP000297245">
    <property type="component" value="Unassembled WGS sequence"/>
</dbReference>
<dbReference type="PROSITE" id="PS00678">
    <property type="entry name" value="WD_REPEATS_1"/>
    <property type="match status" value="13"/>
</dbReference>
<feature type="repeat" description="WD" evidence="3">
    <location>
        <begin position="760"/>
        <end position="801"/>
    </location>
</feature>
<evidence type="ECO:0000256" key="2">
    <source>
        <dbReference type="ARBA" id="ARBA00022737"/>
    </source>
</evidence>
<dbReference type="SUPFAM" id="SSF50998">
    <property type="entry name" value="Quinoprotein alcohol dehydrogenase-like"/>
    <property type="match status" value="1"/>
</dbReference>
<feature type="compositionally biased region" description="Polar residues" evidence="4">
    <location>
        <begin position="20"/>
        <end position="30"/>
    </location>
</feature>
<evidence type="ECO:0000256" key="3">
    <source>
        <dbReference type="PROSITE-ProRule" id="PRU00221"/>
    </source>
</evidence>
<protein>
    <submittedName>
        <fullName evidence="6">WD40 repeat-like protein</fullName>
    </submittedName>
</protein>
<dbReference type="SMART" id="SM00320">
    <property type="entry name" value="WD40"/>
    <property type="match status" value="14"/>
</dbReference>
<dbReference type="SUPFAM" id="SSF52540">
    <property type="entry name" value="P-loop containing nucleoside triphosphate hydrolases"/>
    <property type="match status" value="1"/>
</dbReference>
<dbReference type="InterPro" id="IPR059179">
    <property type="entry name" value="MLKL-like_MCAfunc"/>
</dbReference>
<feature type="repeat" description="WD" evidence="3">
    <location>
        <begin position="1104"/>
        <end position="1145"/>
    </location>
</feature>
<evidence type="ECO:0000313" key="6">
    <source>
        <dbReference type="EMBL" id="THU98003.1"/>
    </source>
</evidence>
<feature type="repeat" description="WD" evidence="3">
    <location>
        <begin position="638"/>
        <end position="672"/>
    </location>
</feature>
<dbReference type="InterPro" id="IPR019775">
    <property type="entry name" value="WD40_repeat_CS"/>
</dbReference>
<feature type="repeat" description="WD" evidence="3">
    <location>
        <begin position="846"/>
        <end position="887"/>
    </location>
</feature>
<feature type="repeat" description="WD" evidence="3">
    <location>
        <begin position="932"/>
        <end position="973"/>
    </location>
</feature>
<feature type="domain" description="Nephrocystin 3-like N-terminal" evidence="5">
    <location>
        <begin position="221"/>
        <end position="327"/>
    </location>
</feature>
<dbReference type="PRINTS" id="PR00320">
    <property type="entry name" value="GPROTEINBRPT"/>
</dbReference>
<dbReference type="InterPro" id="IPR027417">
    <property type="entry name" value="P-loop_NTPase"/>
</dbReference>
<feature type="repeat" description="WD" evidence="3">
    <location>
        <begin position="889"/>
        <end position="930"/>
    </location>
</feature>
<keyword evidence="2" id="KW-0677">Repeat</keyword>
<feature type="region of interest" description="Disordered" evidence="4">
    <location>
        <begin position="1"/>
        <end position="46"/>
    </location>
</feature>
<proteinExistence type="predicted"/>
<dbReference type="InterPro" id="IPR056884">
    <property type="entry name" value="NPHP3-like_N"/>
</dbReference>
<dbReference type="InterPro" id="IPR001680">
    <property type="entry name" value="WD40_rpt"/>
</dbReference>
<dbReference type="OrthoDB" id="538223at2759"/>
<evidence type="ECO:0000313" key="7">
    <source>
        <dbReference type="Proteomes" id="UP000297245"/>
    </source>
</evidence>
<dbReference type="PANTHER" id="PTHR19848">
    <property type="entry name" value="WD40 REPEAT PROTEIN"/>
    <property type="match status" value="1"/>
</dbReference>
<reference evidence="6 7" key="1">
    <citation type="journal article" date="2019" name="Nat. Ecol. Evol.">
        <title>Megaphylogeny resolves global patterns of mushroom evolution.</title>
        <authorList>
            <person name="Varga T."/>
            <person name="Krizsan K."/>
            <person name="Foldi C."/>
            <person name="Dima B."/>
            <person name="Sanchez-Garcia M."/>
            <person name="Sanchez-Ramirez S."/>
            <person name="Szollosi G.J."/>
            <person name="Szarkandi J.G."/>
            <person name="Papp V."/>
            <person name="Albert L."/>
            <person name="Andreopoulos W."/>
            <person name="Angelini C."/>
            <person name="Antonin V."/>
            <person name="Barry K.W."/>
            <person name="Bougher N.L."/>
            <person name="Buchanan P."/>
            <person name="Buyck B."/>
            <person name="Bense V."/>
            <person name="Catcheside P."/>
            <person name="Chovatia M."/>
            <person name="Cooper J."/>
            <person name="Damon W."/>
            <person name="Desjardin D."/>
            <person name="Finy P."/>
            <person name="Geml J."/>
            <person name="Haridas S."/>
            <person name="Hughes K."/>
            <person name="Justo A."/>
            <person name="Karasinski D."/>
            <person name="Kautmanova I."/>
            <person name="Kiss B."/>
            <person name="Kocsube S."/>
            <person name="Kotiranta H."/>
            <person name="LaButti K.M."/>
            <person name="Lechner B.E."/>
            <person name="Liimatainen K."/>
            <person name="Lipzen A."/>
            <person name="Lukacs Z."/>
            <person name="Mihaltcheva S."/>
            <person name="Morgado L.N."/>
            <person name="Niskanen T."/>
            <person name="Noordeloos M.E."/>
            <person name="Ohm R.A."/>
            <person name="Ortiz-Santana B."/>
            <person name="Ovrebo C."/>
            <person name="Racz N."/>
            <person name="Riley R."/>
            <person name="Savchenko A."/>
            <person name="Shiryaev A."/>
            <person name="Soop K."/>
            <person name="Spirin V."/>
            <person name="Szebenyi C."/>
            <person name="Tomsovsky M."/>
            <person name="Tulloss R.E."/>
            <person name="Uehling J."/>
            <person name="Grigoriev I.V."/>
            <person name="Vagvolgyi C."/>
            <person name="Papp T."/>
            <person name="Martin F.M."/>
            <person name="Miettinen O."/>
            <person name="Hibbett D.S."/>
            <person name="Nagy L.G."/>
        </authorList>
    </citation>
    <scope>NUCLEOTIDE SEQUENCE [LARGE SCALE GENOMIC DNA]</scope>
    <source>
        <strain evidence="6 7">CBS 962.96</strain>
    </source>
</reference>
<dbReference type="PROSITE" id="PS50082">
    <property type="entry name" value="WD_REPEATS_2"/>
    <property type="match status" value="14"/>
</dbReference>
<feature type="repeat" description="WD" evidence="3">
    <location>
        <begin position="674"/>
        <end position="715"/>
    </location>
</feature>
<dbReference type="CDD" id="cd00200">
    <property type="entry name" value="WD40"/>
    <property type="match status" value="2"/>
</dbReference>
<feature type="repeat" description="WD" evidence="3">
    <location>
        <begin position="975"/>
        <end position="1016"/>
    </location>
</feature>
<dbReference type="Gene3D" id="2.130.10.10">
    <property type="entry name" value="YVTN repeat-like/Quinoprotein amine dehydrogenase"/>
    <property type="match status" value="8"/>
</dbReference>
<dbReference type="CDD" id="cd21037">
    <property type="entry name" value="MLKL_NTD"/>
    <property type="match status" value="1"/>
</dbReference>
<feature type="repeat" description="WD" evidence="3">
    <location>
        <begin position="803"/>
        <end position="844"/>
    </location>
</feature>
<evidence type="ECO:0000256" key="1">
    <source>
        <dbReference type="ARBA" id="ARBA00022574"/>
    </source>
</evidence>
<feature type="repeat" description="WD" evidence="3">
    <location>
        <begin position="1061"/>
        <end position="1102"/>
    </location>
</feature>
<feature type="repeat" description="WD" evidence="3">
    <location>
        <begin position="1018"/>
        <end position="1059"/>
    </location>
</feature>
<dbReference type="InterPro" id="IPR015943">
    <property type="entry name" value="WD40/YVTN_repeat-like_dom_sf"/>
</dbReference>
<accession>A0A4S8M838</accession>
<dbReference type="PROSITE" id="PS50294">
    <property type="entry name" value="WD_REPEATS_REGION"/>
    <property type="match status" value="14"/>
</dbReference>
<keyword evidence="7" id="KW-1185">Reference proteome</keyword>
<dbReference type="PANTHER" id="PTHR19848:SF8">
    <property type="entry name" value="F-BOX AND WD REPEAT DOMAIN CONTAINING 7"/>
    <property type="match status" value="1"/>
</dbReference>
<feature type="repeat" description="WD" evidence="3">
    <location>
        <begin position="1147"/>
        <end position="1188"/>
    </location>
</feature>
<evidence type="ECO:0000256" key="4">
    <source>
        <dbReference type="SAM" id="MobiDB-lite"/>
    </source>
</evidence>
<dbReference type="Pfam" id="PF24883">
    <property type="entry name" value="NPHP3_N"/>
    <property type="match status" value="1"/>
</dbReference>
<name>A0A4S8M838_DENBC</name>
<feature type="repeat" description="WD" evidence="3">
    <location>
        <begin position="717"/>
        <end position="758"/>
    </location>
</feature>
<gene>
    <name evidence="6" type="ORF">K435DRAFT_838305</name>
</gene>
<dbReference type="InterPro" id="IPR011047">
    <property type="entry name" value="Quinoprotein_ADH-like_sf"/>
</dbReference>